<dbReference type="EMBL" id="JAPDIA010000008">
    <property type="protein sequence ID" value="MDG0812192.1"/>
    <property type="molecule type" value="Genomic_DNA"/>
</dbReference>
<dbReference type="HAMAP" id="MF_01867">
    <property type="entry name" value="BshC"/>
    <property type="match status" value="1"/>
</dbReference>
<dbReference type="NCBIfam" id="TIGR03998">
    <property type="entry name" value="thiol_BshC"/>
    <property type="match status" value="1"/>
</dbReference>
<evidence type="ECO:0000259" key="3">
    <source>
        <dbReference type="Pfam" id="PF10079"/>
    </source>
</evidence>
<evidence type="ECO:0000256" key="2">
    <source>
        <dbReference type="HAMAP-Rule" id="MF_01867"/>
    </source>
</evidence>
<accession>A0A9X4KWE7</accession>
<reference evidence="5" key="1">
    <citation type="submission" date="2022-10" db="EMBL/GenBank/DDBJ databases">
        <title>Comparative genomic analysis of Cohnella hashimotonis sp. nov., isolated from the International Space Station.</title>
        <authorList>
            <person name="Simpson A."/>
            <person name="Venkateswaran K."/>
        </authorList>
    </citation>
    <scope>NUCLEOTIDE SEQUENCE</scope>
    <source>
        <strain evidence="5">DSM 28161</strain>
    </source>
</reference>
<feature type="domain" description="Bacillithiol biosynthesis BshC C-terminal coiled-coil" evidence="4">
    <location>
        <begin position="388"/>
        <end position="544"/>
    </location>
</feature>
<organism evidence="5 6">
    <name type="scientific">Cohnella rhizosphaerae</name>
    <dbReference type="NCBI Taxonomy" id="1457232"/>
    <lineage>
        <taxon>Bacteria</taxon>
        <taxon>Bacillati</taxon>
        <taxon>Bacillota</taxon>
        <taxon>Bacilli</taxon>
        <taxon>Bacillales</taxon>
        <taxon>Paenibacillaceae</taxon>
        <taxon>Cohnella</taxon>
    </lineage>
</organism>
<dbReference type="InterPro" id="IPR055398">
    <property type="entry name" value="Rossmann-like_BshC"/>
</dbReference>
<name>A0A9X4KWE7_9BACL</name>
<feature type="domain" description="Bacillithiol biosynthesis BshC N-terminal Rossmann-like" evidence="3">
    <location>
        <begin position="7"/>
        <end position="385"/>
    </location>
</feature>
<dbReference type="RefSeq" id="WP_277535364.1">
    <property type="nucleotide sequence ID" value="NZ_JAPDIA010000008.1"/>
</dbReference>
<protein>
    <recommendedName>
        <fullName evidence="2">Putative cysteine ligase BshC</fullName>
        <ecNumber evidence="2">6.-.-.-</ecNumber>
    </recommendedName>
</protein>
<comment type="function">
    <text evidence="2">Involved in bacillithiol (BSH) biosynthesis. May catalyze the last step of the pathway, the addition of cysteine to glucosamine malate (GlcN-Mal) to generate BSH.</text>
</comment>
<gene>
    <name evidence="2 5" type="primary">bshC</name>
    <name evidence="5" type="ORF">OMP40_24690</name>
</gene>
<dbReference type="EC" id="6.-.-.-" evidence="2"/>
<dbReference type="GO" id="GO:0016874">
    <property type="term" value="F:ligase activity"/>
    <property type="evidence" value="ECO:0007669"/>
    <property type="project" value="UniProtKB-UniRule"/>
</dbReference>
<dbReference type="PIRSF" id="PIRSF012535">
    <property type="entry name" value="UCP012535"/>
    <property type="match status" value="1"/>
</dbReference>
<sequence>MNTTPFNDGTAQSLSEAYRRGDDQVAALFGSAHCKDIEAWSRRAARLDQGAGGRADRRRLGEALLDYQRRLSPSQSPLVLQHIQALAGEGALAVVGGQQAGLFGGALLIAYKALTVVQAAKHASRSLGRTVVPVFWIAGEDHDFEEANHLYVSPGEGEPRKVKLGRPEGPRHAVSRTPLSAVDWEIALTELALTLPDTEFKPNLLRQIRLYASDAPTLTLAFARLLSDWFADDGLVLLDADDPAIRRLEGGMFGELVTGSERLSAALAAGEEAVKRLGYPIQAESAPDGANLFVHAEQGRTLLFRQGDRFEDRKGGLSYDRSELLRMAAERPDQLSNNALSRPLMQDYLLPVLATVLGPSEIAYWASLGPSFAAFGLEMPVIVPRQSFTYLEPQVEKLLGRYGVSAEQIAADGERLKRDWLAAQDTWDIGGRFAEVKARFGELYAPVLETVSQVDKGLVKLGESNLALILEQIAYLEQRTNGALAGRHESSLRQWDRMLHSLRPLGQPQERVYGIVHFINRYGMGWLSALRCIPFDVTGGHRLMVQQQAEPGGRHQEVCCS</sequence>
<proteinExistence type="inferred from homology"/>
<comment type="similarity">
    <text evidence="2">Belongs to the BshC family.</text>
</comment>
<comment type="caution">
    <text evidence="5">The sequence shown here is derived from an EMBL/GenBank/DDBJ whole genome shotgun (WGS) entry which is preliminary data.</text>
</comment>
<dbReference type="InterPro" id="IPR055399">
    <property type="entry name" value="CC_BshC"/>
</dbReference>
<evidence type="ECO:0000313" key="6">
    <source>
        <dbReference type="Proteomes" id="UP001153404"/>
    </source>
</evidence>
<dbReference type="Pfam" id="PF24850">
    <property type="entry name" value="CC_BshC"/>
    <property type="match status" value="1"/>
</dbReference>
<evidence type="ECO:0000256" key="1">
    <source>
        <dbReference type="ARBA" id="ARBA00022598"/>
    </source>
</evidence>
<evidence type="ECO:0000313" key="5">
    <source>
        <dbReference type="EMBL" id="MDG0812192.1"/>
    </source>
</evidence>
<keyword evidence="6" id="KW-1185">Reference proteome</keyword>
<dbReference type="Proteomes" id="UP001153404">
    <property type="component" value="Unassembled WGS sequence"/>
</dbReference>
<evidence type="ECO:0000259" key="4">
    <source>
        <dbReference type="Pfam" id="PF24850"/>
    </source>
</evidence>
<keyword evidence="1 2" id="KW-0436">Ligase</keyword>
<dbReference type="AlphaFoldDB" id="A0A9X4KWE7"/>
<dbReference type="Pfam" id="PF10079">
    <property type="entry name" value="Rossmann-like_BshC"/>
    <property type="match status" value="1"/>
</dbReference>
<dbReference type="InterPro" id="IPR011199">
    <property type="entry name" value="Bacillithiol_biosynth_BshC"/>
</dbReference>